<reference evidence="2 3" key="1">
    <citation type="submission" date="2020-08" db="EMBL/GenBank/DDBJ databases">
        <title>Sequencing the genomes of 1000 actinobacteria strains.</title>
        <authorList>
            <person name="Klenk H.-P."/>
        </authorList>
    </citation>
    <scope>NUCLEOTIDE SEQUENCE [LARGE SCALE GENOMIC DNA]</scope>
    <source>
        <strain evidence="2 3">DSM 41654</strain>
    </source>
</reference>
<proteinExistence type="predicted"/>
<evidence type="ECO:0000256" key="1">
    <source>
        <dbReference type="SAM" id="MobiDB-lite"/>
    </source>
</evidence>
<keyword evidence="3" id="KW-1185">Reference proteome</keyword>
<sequence>MSGFKAAKVRIPSTAAHEAAERRQAARALLARPLLTALGQSRELALVHRHHVALTAMFTRMLGYQLVVESGFARLVKAPVGDGGPVRAVQVSRKAVLDGLGLAVLCLACAALLAPGTGGQILISELVEQLRADAVAAGVVLGEDQAGLRRVCAALELLVEWGVLAETDGTVEEWRERDEEALLTVNRAVLPHLLARRLPVDLRQVEELWQQAVPVVVEPRQSLRRRLVENPLARREELSAAEEEVLYRDRGDVVRQLEENFGLGVEVRLEGALAFDLDGALSDVEFPGAGTVRQAALLLIDALINAARPKAGQQAEVGGGLVPSLFCVWATVDEALAELVDRYGRAWAVDFVGDPARLRREVVSLLESVSLARATPQALLLHPAAARYRPQPSAVARAKRAGKPVGESAGYEQEGLL</sequence>
<dbReference type="Pfam" id="PF09661">
    <property type="entry name" value="DUF2398"/>
    <property type="match status" value="1"/>
</dbReference>
<protein>
    <submittedName>
        <fullName evidence="2">Uncharacterized protein (TIGR02678 family)</fullName>
    </submittedName>
</protein>
<dbReference type="EMBL" id="JACHJV010000002">
    <property type="protein sequence ID" value="MBB4928310.1"/>
    <property type="molecule type" value="Genomic_DNA"/>
</dbReference>
<dbReference type="RefSeq" id="WP_184945358.1">
    <property type="nucleotide sequence ID" value="NZ_JACHJV010000002.1"/>
</dbReference>
<gene>
    <name evidence="2" type="ORF">FHR34_007405</name>
</gene>
<name>A0A7W7RAJ2_KITKI</name>
<evidence type="ECO:0000313" key="2">
    <source>
        <dbReference type="EMBL" id="MBB4928310.1"/>
    </source>
</evidence>
<organism evidence="2 3">
    <name type="scientific">Kitasatospora kifunensis</name>
    <name type="common">Streptomyces kifunensis</name>
    <dbReference type="NCBI Taxonomy" id="58351"/>
    <lineage>
        <taxon>Bacteria</taxon>
        <taxon>Bacillati</taxon>
        <taxon>Actinomycetota</taxon>
        <taxon>Actinomycetes</taxon>
        <taxon>Kitasatosporales</taxon>
        <taxon>Streptomycetaceae</taxon>
        <taxon>Kitasatospora</taxon>
    </lineage>
</organism>
<dbReference type="InterPro" id="IPR013494">
    <property type="entry name" value="CHP02678"/>
</dbReference>
<comment type="caution">
    <text evidence="2">The sequence shown here is derived from an EMBL/GenBank/DDBJ whole genome shotgun (WGS) entry which is preliminary data.</text>
</comment>
<feature type="region of interest" description="Disordered" evidence="1">
    <location>
        <begin position="397"/>
        <end position="417"/>
    </location>
</feature>
<dbReference type="AlphaFoldDB" id="A0A7W7RAJ2"/>
<evidence type="ECO:0000313" key="3">
    <source>
        <dbReference type="Proteomes" id="UP000540506"/>
    </source>
</evidence>
<accession>A0A7W7RAJ2</accession>
<dbReference type="NCBIfam" id="TIGR02678">
    <property type="entry name" value="TIGR02678 family protein"/>
    <property type="match status" value="1"/>
</dbReference>
<dbReference type="Proteomes" id="UP000540506">
    <property type="component" value="Unassembled WGS sequence"/>
</dbReference>